<dbReference type="Gene3D" id="2.60.40.10">
    <property type="entry name" value="Immunoglobulins"/>
    <property type="match status" value="1"/>
</dbReference>
<dbReference type="InterPro" id="IPR032350">
    <property type="entry name" value="Nbr1_FW"/>
</dbReference>
<evidence type="ECO:0000313" key="8">
    <source>
        <dbReference type="Proteomes" id="UP001642482"/>
    </source>
</evidence>
<dbReference type="SMART" id="SM00291">
    <property type="entry name" value="ZnF_ZZ"/>
    <property type="match status" value="4"/>
</dbReference>
<accession>A0ABP0C479</accession>
<reference evidence="7 8" key="1">
    <citation type="submission" date="2024-01" db="EMBL/GenBank/DDBJ databases">
        <authorList>
            <person name="Allen C."/>
            <person name="Tagirdzhanova G."/>
        </authorList>
    </citation>
    <scope>NUCLEOTIDE SEQUENCE [LARGE SCALE GENOMIC DNA]</scope>
</reference>
<evidence type="ECO:0000256" key="2">
    <source>
        <dbReference type="ARBA" id="ARBA00022771"/>
    </source>
</evidence>
<feature type="region of interest" description="Disordered" evidence="5">
    <location>
        <begin position="716"/>
        <end position="755"/>
    </location>
</feature>
<keyword evidence="1" id="KW-0479">Metal-binding</keyword>
<dbReference type="EMBL" id="CAWUHD010000063">
    <property type="protein sequence ID" value="CAK7225995.1"/>
    <property type="molecule type" value="Genomic_DNA"/>
</dbReference>
<feature type="region of interest" description="Disordered" evidence="5">
    <location>
        <begin position="106"/>
        <end position="167"/>
    </location>
</feature>
<evidence type="ECO:0000256" key="3">
    <source>
        <dbReference type="ARBA" id="ARBA00022833"/>
    </source>
</evidence>
<dbReference type="SUPFAM" id="SSF57850">
    <property type="entry name" value="RING/U-box"/>
    <property type="match status" value="4"/>
</dbReference>
<feature type="region of interest" description="Disordered" evidence="5">
    <location>
        <begin position="928"/>
        <end position="1023"/>
    </location>
</feature>
<evidence type="ECO:0000313" key="7">
    <source>
        <dbReference type="EMBL" id="CAK7225995.1"/>
    </source>
</evidence>
<dbReference type="PROSITE" id="PS50135">
    <property type="entry name" value="ZF_ZZ_2"/>
    <property type="match status" value="2"/>
</dbReference>
<dbReference type="InterPro" id="IPR013783">
    <property type="entry name" value="Ig-like_fold"/>
</dbReference>
<feature type="region of interest" description="Disordered" evidence="5">
    <location>
        <begin position="296"/>
        <end position="340"/>
    </location>
</feature>
<feature type="domain" description="ZZ-type" evidence="6">
    <location>
        <begin position="582"/>
        <end position="634"/>
    </location>
</feature>
<protein>
    <recommendedName>
        <fullName evidence="6">ZZ-type domain-containing protein</fullName>
    </recommendedName>
</protein>
<feature type="compositionally biased region" description="Low complexity" evidence="5">
    <location>
        <begin position="319"/>
        <end position="333"/>
    </location>
</feature>
<dbReference type="CDD" id="cd14947">
    <property type="entry name" value="NBR1_like"/>
    <property type="match status" value="1"/>
</dbReference>
<feature type="region of interest" description="Disordered" evidence="5">
    <location>
        <begin position="356"/>
        <end position="376"/>
    </location>
</feature>
<evidence type="ECO:0000259" key="6">
    <source>
        <dbReference type="PROSITE" id="PS50135"/>
    </source>
</evidence>
<gene>
    <name evidence="7" type="ORF">SEUCBS140593_006092</name>
</gene>
<evidence type="ECO:0000256" key="4">
    <source>
        <dbReference type="PROSITE-ProRule" id="PRU00228"/>
    </source>
</evidence>
<feature type="compositionally biased region" description="Basic and acidic residues" evidence="5">
    <location>
        <begin position="361"/>
        <end position="376"/>
    </location>
</feature>
<dbReference type="Proteomes" id="UP001642482">
    <property type="component" value="Unassembled WGS sequence"/>
</dbReference>
<dbReference type="InterPro" id="IPR000433">
    <property type="entry name" value="Znf_ZZ"/>
</dbReference>
<comment type="caution">
    <text evidence="7">The sequence shown here is derived from an EMBL/GenBank/DDBJ whole genome shotgun (WGS) entry which is preliminary data.</text>
</comment>
<dbReference type="CDD" id="cd02340">
    <property type="entry name" value="ZZ_NBR1_like"/>
    <property type="match status" value="1"/>
</dbReference>
<feature type="compositionally biased region" description="Pro residues" evidence="5">
    <location>
        <begin position="296"/>
        <end position="318"/>
    </location>
</feature>
<feature type="compositionally biased region" description="Acidic residues" evidence="5">
    <location>
        <begin position="986"/>
        <end position="1016"/>
    </location>
</feature>
<keyword evidence="2 4" id="KW-0863">Zinc-finger</keyword>
<feature type="domain" description="ZZ-type" evidence="6">
    <location>
        <begin position="656"/>
        <end position="710"/>
    </location>
</feature>
<dbReference type="Gene3D" id="3.30.60.90">
    <property type="match status" value="4"/>
</dbReference>
<feature type="compositionally biased region" description="Low complexity" evidence="5">
    <location>
        <begin position="132"/>
        <end position="167"/>
    </location>
</feature>
<evidence type="ECO:0000256" key="5">
    <source>
        <dbReference type="SAM" id="MobiDB-lite"/>
    </source>
</evidence>
<dbReference type="InterPro" id="IPR043145">
    <property type="entry name" value="Znf_ZZ_sf"/>
</dbReference>
<organism evidence="7 8">
    <name type="scientific">Sporothrix eucalyptigena</name>
    <dbReference type="NCBI Taxonomy" id="1812306"/>
    <lineage>
        <taxon>Eukaryota</taxon>
        <taxon>Fungi</taxon>
        <taxon>Dikarya</taxon>
        <taxon>Ascomycota</taxon>
        <taxon>Pezizomycotina</taxon>
        <taxon>Sordariomycetes</taxon>
        <taxon>Sordariomycetidae</taxon>
        <taxon>Ophiostomatales</taxon>
        <taxon>Ophiostomataceae</taxon>
        <taxon>Sporothrix</taxon>
    </lineage>
</organism>
<sequence>MAPSTPVQPDTLITVKITLDEAGKVYKKAKVPFSVLTSGLVTFEAKLREFLGVEAEKPCHFERFSDSAGNHIPLVHSNPSVYRQLLRAAKAKQKLKLRVIYEEPNGAPAAAETESADKSTGPRPVTIEDVPEASSSTSETASAVPVPTPAASPVKPTAPAAEPTVKKPVVSAPPAPVPAKATIPAATPLSVLSSYRMRSQDYPDIPGHFPECQSTFDADLEKEIQASMQSMAQDQDLLDRNLSLMEASLGNVNLNAGSLDAVPAPFLPYAPYAPYSTYPYPRMESYNPYVKTPAAPAPTPAAPTPASPTPAAPTPAAPTPAVSVPNVSTTSTPQPIPVTKCTRDYPNAWNECRSAAASPDIHTDKTAEGPAKTSEKPKLVKLTSDTPAFTVCCNKCQRRLPNAHYHCDNCEGGDFDLCESCLTRGVKCFDPDHWLVRRWVQDGELVRSVTQRIQPGRKFLEAKAAIEAAAAEKAPEKIVVKPAKKNVEKPKLDFTVPGLTMPLFASRAAAHQQIRTCNNCIRELPEYEFLHCSECFDFDLCKACFVKNDHGHHPRHSFQPAVKGTDFSWNVTRRLSAGRGYQHHAVCDGCERFITGVRHKCSDCPDWDYCSDCVMNAHYIHPDHRFIPIYEPLPEPPLTQTSGTVRVVHTGIYCDGPHCAASGRSELPIRGDRYKCAVCNNKDFCATCEASPSNNHNKTHPLIKFRTPVRHVSVTTTGEHDNGRRMPTMGDQRPKMFSRATSTPEGAAKAESSNLSANKVQTVLDIKPTPASPAAPAPSGAELAPKVSEETLAFEPEAEALGAMFQRDTIADGTVFPPNHVFEQTWVLRNTGNVAWPAGCCVRFVSGDYMGHVDPNHPAGIQELVSASESTICYQPLAPGAEFPFTVLLRTPSRFGKTISYWRLTTKGGIKFGDRLWCDVDVQAKNEPTPAASAVEKAVVEDKGSSTEDSQMIFPKLEKESPVASIHEAQDVPAAPETSHVSDHSEFDEDWADDGSDGFMTDEEYDILDASDEESLAGDKLRK</sequence>
<proteinExistence type="predicted"/>
<dbReference type="CDD" id="cd02249">
    <property type="entry name" value="ZZ"/>
    <property type="match status" value="1"/>
</dbReference>
<name>A0ABP0C479_9PEZI</name>
<dbReference type="PANTHER" id="PTHR20930:SF0">
    <property type="entry name" value="PROTEIN ILRUN"/>
    <property type="match status" value="1"/>
</dbReference>
<dbReference type="Pfam" id="PF16158">
    <property type="entry name" value="N_BRCA1_IG"/>
    <property type="match status" value="1"/>
</dbReference>
<dbReference type="PANTHER" id="PTHR20930">
    <property type="entry name" value="OVARIAN CARCINOMA ANTIGEN CA125-RELATED"/>
    <property type="match status" value="1"/>
</dbReference>
<keyword evidence="8" id="KW-1185">Reference proteome</keyword>
<keyword evidence="3" id="KW-0862">Zinc</keyword>
<evidence type="ECO:0000256" key="1">
    <source>
        <dbReference type="ARBA" id="ARBA00022723"/>
    </source>
</evidence>